<sequence length="380" mass="42611">MSISFNSVNAKLAKYTTIPIVTLLYLTLTVTLSAITSYIRTQSYNSLIVNNPDLVFDDIVIPSLQLVPSHFVFHPWSLTTTAFVETSPFQFLCGLVIIYFGITFLESQWDPRATTEESMDDIEQYLKSQGPIPETIKFTSFIIIISNFICLLLTSLIHIINGNSVQLNSPLQYGLFILILPISIVAKQLLPETNIKVLSLFKFRFKRLPFILLLASMILSMIKLSLSPVLPGVVSFFVAWYYLRYIQISPAMNGTILPVSGGSSLNSDTIRGDPSDTFALVEFFPDVLKPTLRPLFEGFYQLSVLLAIVRPWNDDDVDIGNLRSNLRVSGPSLANKRTNSSTFMNTTGNSKNLKSETDDEIAERRKQIALKVLEETANKK</sequence>
<feature type="region of interest" description="Disordered" evidence="5">
    <location>
        <begin position="337"/>
        <end position="360"/>
    </location>
</feature>
<name>A0A099P9F0_PICKU</name>
<feature type="transmembrane region" description="Helical" evidence="6">
    <location>
        <begin position="172"/>
        <end position="190"/>
    </location>
</feature>
<proteinExistence type="predicted"/>
<keyword evidence="2 6" id="KW-0812">Transmembrane</keyword>
<evidence type="ECO:0000313" key="8">
    <source>
        <dbReference type="Proteomes" id="UP000029867"/>
    </source>
</evidence>
<reference evidence="8" key="1">
    <citation type="journal article" date="2014" name="Microb. Cell Fact.">
        <title>Exploiting Issatchenkia orientalis SD108 for succinic acid production.</title>
        <authorList>
            <person name="Xiao H."/>
            <person name="Shao Z."/>
            <person name="Jiang Y."/>
            <person name="Dole S."/>
            <person name="Zhao H."/>
        </authorList>
    </citation>
    <scope>NUCLEOTIDE SEQUENCE [LARGE SCALE GENOMIC DNA]</scope>
    <source>
        <strain evidence="8">SD108</strain>
    </source>
</reference>
<evidence type="ECO:0000256" key="6">
    <source>
        <dbReference type="SAM" id="Phobius"/>
    </source>
</evidence>
<comment type="caution">
    <text evidence="7">The sequence shown here is derived from an EMBL/GenBank/DDBJ whole genome shotgun (WGS) entry which is preliminary data.</text>
</comment>
<feature type="compositionally biased region" description="Polar residues" evidence="5">
    <location>
        <begin position="337"/>
        <end position="352"/>
    </location>
</feature>
<evidence type="ECO:0000313" key="7">
    <source>
        <dbReference type="EMBL" id="KGK40681.1"/>
    </source>
</evidence>
<dbReference type="GO" id="GO:0005794">
    <property type="term" value="C:Golgi apparatus"/>
    <property type="evidence" value="ECO:0007669"/>
    <property type="project" value="TreeGrafter"/>
</dbReference>
<dbReference type="EMBL" id="JQFK01000001">
    <property type="protein sequence ID" value="KGK40681.1"/>
    <property type="molecule type" value="Genomic_DNA"/>
</dbReference>
<protein>
    <recommendedName>
        <fullName evidence="9">Transmembrane protein 115</fullName>
    </recommendedName>
</protein>
<dbReference type="Proteomes" id="UP000029867">
    <property type="component" value="Unassembled WGS sequence"/>
</dbReference>
<feature type="transmembrane region" description="Helical" evidence="6">
    <location>
        <begin position="87"/>
        <end position="105"/>
    </location>
</feature>
<dbReference type="Pfam" id="PF08551">
    <property type="entry name" value="DUF1751"/>
    <property type="match status" value="1"/>
</dbReference>
<dbReference type="GO" id="GO:0006890">
    <property type="term" value="P:retrograde vesicle-mediated transport, Golgi to endoplasmic reticulum"/>
    <property type="evidence" value="ECO:0007669"/>
    <property type="project" value="InterPro"/>
</dbReference>
<feature type="transmembrane region" description="Helical" evidence="6">
    <location>
        <begin position="138"/>
        <end position="160"/>
    </location>
</feature>
<evidence type="ECO:0000256" key="3">
    <source>
        <dbReference type="ARBA" id="ARBA00022989"/>
    </source>
</evidence>
<evidence type="ECO:0000256" key="5">
    <source>
        <dbReference type="SAM" id="MobiDB-lite"/>
    </source>
</evidence>
<gene>
    <name evidence="7" type="ORF">JL09_g207</name>
</gene>
<dbReference type="PANTHER" id="PTHR13377">
    <property type="entry name" value="PLACENTAL PROTEIN 6"/>
    <property type="match status" value="1"/>
</dbReference>
<dbReference type="VEuPathDB" id="FungiDB:C5L36_0A12330"/>
<keyword evidence="3 6" id="KW-1133">Transmembrane helix</keyword>
<dbReference type="AlphaFoldDB" id="A0A099P9F0"/>
<comment type="subcellular location">
    <subcellularLocation>
        <location evidence="1">Membrane</location>
        <topology evidence="1">Multi-pass membrane protein</topology>
    </subcellularLocation>
</comment>
<dbReference type="GO" id="GO:0016020">
    <property type="term" value="C:membrane"/>
    <property type="evidence" value="ECO:0007669"/>
    <property type="project" value="UniProtKB-SubCell"/>
</dbReference>
<dbReference type="InterPro" id="IPR013861">
    <property type="entry name" value="TMEM115/Pdh1/Rbl19"/>
</dbReference>
<accession>A0A099P9F0</accession>
<keyword evidence="4 6" id="KW-0472">Membrane</keyword>
<evidence type="ECO:0000256" key="4">
    <source>
        <dbReference type="ARBA" id="ARBA00023136"/>
    </source>
</evidence>
<dbReference type="HOGENOM" id="CLU_043563_1_0_1"/>
<dbReference type="SMART" id="SM01160">
    <property type="entry name" value="DUF1751"/>
    <property type="match status" value="1"/>
</dbReference>
<feature type="transmembrane region" description="Helical" evidence="6">
    <location>
        <begin position="12"/>
        <end position="39"/>
    </location>
</feature>
<evidence type="ECO:0000256" key="2">
    <source>
        <dbReference type="ARBA" id="ARBA00022692"/>
    </source>
</evidence>
<dbReference type="eggNOG" id="KOG2890">
    <property type="taxonomic scope" value="Eukaryota"/>
</dbReference>
<organism evidence="7 8">
    <name type="scientific">Pichia kudriavzevii</name>
    <name type="common">Yeast</name>
    <name type="synonym">Issatchenkia orientalis</name>
    <dbReference type="NCBI Taxonomy" id="4909"/>
    <lineage>
        <taxon>Eukaryota</taxon>
        <taxon>Fungi</taxon>
        <taxon>Dikarya</taxon>
        <taxon>Ascomycota</taxon>
        <taxon>Saccharomycotina</taxon>
        <taxon>Pichiomycetes</taxon>
        <taxon>Pichiales</taxon>
        <taxon>Pichiaceae</taxon>
        <taxon>Pichia</taxon>
    </lineage>
</organism>
<evidence type="ECO:0008006" key="9">
    <source>
        <dbReference type="Google" id="ProtNLM"/>
    </source>
</evidence>
<feature type="transmembrane region" description="Helical" evidence="6">
    <location>
        <begin position="210"/>
        <end position="243"/>
    </location>
</feature>
<dbReference type="PANTHER" id="PTHR13377:SF3">
    <property type="entry name" value="TRANSMEMBRANE PROTEIN 115"/>
    <property type="match status" value="1"/>
</dbReference>
<evidence type="ECO:0000256" key="1">
    <source>
        <dbReference type="ARBA" id="ARBA00004141"/>
    </source>
</evidence>